<keyword evidence="2" id="KW-1185">Reference proteome</keyword>
<name>A0A1I3WYX8_9HYPH</name>
<evidence type="ECO:0000313" key="1">
    <source>
        <dbReference type="EMBL" id="SFK11671.1"/>
    </source>
</evidence>
<sequence length="328" mass="35040">MPVITGAVRNETLPVQPQAVQNTAKPAELQDTYKERHLGDLGINVKYNPAIPERQVDSSLAAVSVHRMVNDKLGMTTNALHNVVEGGKDAVLSAKAPFLTSASPAQETAGTHKSVAASPADIANLPDGSYLQTQGRWLDASTVQVPAPGNVFGASGLFASAETSLDIPLVTPISPNRDDIAAAFGVKIFDEGQTVPLKFDGNLNAVEYEFGKAYPQYRLDVANGFFIETHDFPHVFMPASEQSEIVITVGTQLEEDQFALTNFLVPHGSGILVPGNTIHADAFSSGSIIALLTHCTEADVVLMHQPDDSPLPIKIDTSERLGLAEWHV</sequence>
<gene>
    <name evidence="1" type="ORF">SAMN04488518_102225</name>
</gene>
<evidence type="ECO:0000313" key="2">
    <source>
        <dbReference type="Proteomes" id="UP000199598"/>
    </source>
</evidence>
<accession>A0A1I3WYX8</accession>
<dbReference type="RefSeq" id="WP_208860104.1">
    <property type="nucleotide sequence ID" value="NZ_FOSK01000002.1"/>
</dbReference>
<dbReference type="Proteomes" id="UP000199598">
    <property type="component" value="Unassembled WGS sequence"/>
</dbReference>
<reference evidence="1 2" key="1">
    <citation type="submission" date="2016-10" db="EMBL/GenBank/DDBJ databases">
        <authorList>
            <person name="Varghese N."/>
            <person name="Submissions S."/>
        </authorList>
    </citation>
    <scope>NUCLEOTIDE SEQUENCE [LARGE SCALE GENOMIC DNA]</scope>
    <source>
        <strain evidence="1 2">DSM 16392</strain>
    </source>
</reference>
<organism evidence="1 2">
    <name type="scientific">Pseudovibrio ascidiaceicola</name>
    <dbReference type="NCBI Taxonomy" id="285279"/>
    <lineage>
        <taxon>Bacteria</taxon>
        <taxon>Pseudomonadati</taxon>
        <taxon>Pseudomonadota</taxon>
        <taxon>Alphaproteobacteria</taxon>
        <taxon>Hyphomicrobiales</taxon>
        <taxon>Stappiaceae</taxon>
        <taxon>Pseudovibrio</taxon>
    </lineage>
</organism>
<protein>
    <submittedName>
        <fullName evidence="1">Uncharacterized protein</fullName>
    </submittedName>
</protein>
<dbReference type="EMBL" id="FOSK01000002">
    <property type="protein sequence ID" value="SFK11671.1"/>
    <property type="molecule type" value="Genomic_DNA"/>
</dbReference>
<comment type="caution">
    <text evidence="1">The sequence shown here is derived from an EMBL/GenBank/DDBJ whole genome shotgun (WGS) entry which is preliminary data.</text>
</comment>
<proteinExistence type="predicted"/>